<evidence type="ECO:0000313" key="1">
    <source>
        <dbReference type="EMBL" id="GAA4267470.1"/>
    </source>
</evidence>
<accession>A0ABP8E5E3</accession>
<dbReference type="RefSeq" id="WP_344797770.1">
    <property type="nucleotide sequence ID" value="NZ_BAABAU010000004.1"/>
</dbReference>
<dbReference type="Proteomes" id="UP001501594">
    <property type="component" value="Unassembled WGS sequence"/>
</dbReference>
<comment type="caution">
    <text evidence="1">The sequence shown here is derived from an EMBL/GenBank/DDBJ whole genome shotgun (WGS) entry which is preliminary data.</text>
</comment>
<protein>
    <submittedName>
        <fullName evidence="1">Uncharacterized protein</fullName>
    </submittedName>
</protein>
<proteinExistence type="predicted"/>
<dbReference type="EMBL" id="BAABAU010000004">
    <property type="protein sequence ID" value="GAA4267470.1"/>
    <property type="molecule type" value="Genomic_DNA"/>
</dbReference>
<gene>
    <name evidence="1" type="ORF">GCM10022256_30820</name>
</gene>
<name>A0ABP8E5E3_9MICO</name>
<sequence>MADDRTLRALAEIRTAEAGRILGLLPAGSLVDLAAGWAAAGITSPGILRLAYAADVTNDETLGLLAADARELGLTFRSTREARAAYVVDILPDLVTAPDPGTLSMTVSNNYTDELSGRARGLLGRLRRKR</sequence>
<evidence type="ECO:0000313" key="2">
    <source>
        <dbReference type="Proteomes" id="UP001501594"/>
    </source>
</evidence>
<organism evidence="1 2">
    <name type="scientific">Frondihabitans peucedani</name>
    <dbReference type="NCBI Taxonomy" id="598626"/>
    <lineage>
        <taxon>Bacteria</taxon>
        <taxon>Bacillati</taxon>
        <taxon>Actinomycetota</taxon>
        <taxon>Actinomycetes</taxon>
        <taxon>Micrococcales</taxon>
        <taxon>Microbacteriaceae</taxon>
        <taxon>Frondihabitans</taxon>
    </lineage>
</organism>
<reference evidence="2" key="1">
    <citation type="journal article" date="2019" name="Int. J. Syst. Evol. Microbiol.">
        <title>The Global Catalogue of Microorganisms (GCM) 10K type strain sequencing project: providing services to taxonomists for standard genome sequencing and annotation.</title>
        <authorList>
            <consortium name="The Broad Institute Genomics Platform"/>
            <consortium name="The Broad Institute Genome Sequencing Center for Infectious Disease"/>
            <person name="Wu L."/>
            <person name="Ma J."/>
        </authorList>
    </citation>
    <scope>NUCLEOTIDE SEQUENCE [LARGE SCALE GENOMIC DNA]</scope>
    <source>
        <strain evidence="2">JCM 17442</strain>
    </source>
</reference>
<keyword evidence="2" id="KW-1185">Reference proteome</keyword>